<comment type="similarity">
    <text evidence="2">Belongs to the THOC5 family.</text>
</comment>
<dbReference type="EMBL" id="JBICBT010000783">
    <property type="protein sequence ID" value="KAL3101213.1"/>
    <property type="molecule type" value="Genomic_DNA"/>
</dbReference>
<sequence length="596" mass="66467">MSSKTTTSKRGGSGSGKSTGKQSEHHHLITASTLNFFKIEDAASKGLTPENALKESAVQIASIRSSLASHSATVKKHELKDNLLINAMKLRRLNRYFNFRNNFARDRLAEARRKVEENHLSLQNLTNEITHLRKNIDVCMEFQAGDSDIELVGIDEFYASATGETNGTELARTDEHQLHVARLKHELIERRSMLANLQELEGRKSALLSDIRGKEQRLSQIGSKISAIKKATIPLFDVLGLKAQPSEIGDKAKQSPCPFSVQLRPLYTNEEFCREIFGTHSIELGCDALVRVTEESAGPSNGTKENAEMDETSDGKEKEPLANANSKDFFELEDELSKAENVAEKQTKATQQMDKMRTLLAMSDDGGNQNQSALSELLPIAITLRRLNRFSNLQIMAAREKMVKMRECVEKRTNELRNGHVGVDFIKKCVDLCLDFPSPSDSDIDLIPVDQFFIETNSIALPEAIRNDAHQLLVARLKHEFWTRKSLVDRVNEVEQKKKAVLEAIGAAEKALGKVNPRVDTLKKTAKPLLDIVGLKSVALSVHNREIPFRPVPIGAEAFREIFGDSGGVVAESNELNETEEEEELMELGEEEQLIC</sequence>
<evidence type="ECO:0000256" key="1">
    <source>
        <dbReference type="ARBA" id="ARBA00004123"/>
    </source>
</evidence>
<evidence type="ECO:0000256" key="2">
    <source>
        <dbReference type="ARBA" id="ARBA00008044"/>
    </source>
</evidence>
<evidence type="ECO:0000313" key="6">
    <source>
        <dbReference type="EMBL" id="KAL3101213.1"/>
    </source>
</evidence>
<proteinExistence type="inferred from homology"/>
<evidence type="ECO:0000256" key="3">
    <source>
        <dbReference type="ARBA" id="ARBA00023242"/>
    </source>
</evidence>
<gene>
    <name evidence="6" type="ORF">niasHT_027969</name>
</gene>
<keyword evidence="3" id="KW-0539">Nucleus</keyword>
<dbReference type="PANTHER" id="PTHR13375:SF3">
    <property type="entry name" value="THO COMPLEX SUBUNIT 5 HOMOLOG"/>
    <property type="match status" value="1"/>
</dbReference>
<feature type="coiled-coil region" evidence="4">
    <location>
        <begin position="484"/>
        <end position="511"/>
    </location>
</feature>
<comment type="subcellular location">
    <subcellularLocation>
        <location evidence="1">Nucleus</location>
    </subcellularLocation>
</comment>
<dbReference type="Proteomes" id="UP001620626">
    <property type="component" value="Unassembled WGS sequence"/>
</dbReference>
<evidence type="ECO:0000256" key="5">
    <source>
        <dbReference type="SAM" id="MobiDB-lite"/>
    </source>
</evidence>
<evidence type="ECO:0000256" key="4">
    <source>
        <dbReference type="SAM" id="Coils"/>
    </source>
</evidence>
<dbReference type="GO" id="GO:0005634">
    <property type="term" value="C:nucleus"/>
    <property type="evidence" value="ECO:0007669"/>
    <property type="project" value="UniProtKB-SubCell"/>
</dbReference>
<dbReference type="InterPro" id="IPR019163">
    <property type="entry name" value="THO_Thoc5"/>
</dbReference>
<feature type="region of interest" description="Disordered" evidence="5">
    <location>
        <begin position="295"/>
        <end position="325"/>
    </location>
</feature>
<accession>A0ABD2KES4</accession>
<feature type="compositionally biased region" description="Low complexity" evidence="5">
    <location>
        <begin position="1"/>
        <end position="10"/>
    </location>
</feature>
<evidence type="ECO:0000313" key="7">
    <source>
        <dbReference type="Proteomes" id="UP001620626"/>
    </source>
</evidence>
<name>A0ABD2KES4_9BILA</name>
<dbReference type="Pfam" id="PF09766">
    <property type="entry name" value="FmiP_Thoc5"/>
    <property type="match status" value="2"/>
</dbReference>
<dbReference type="PANTHER" id="PTHR13375">
    <property type="entry name" value="FMS INTERACTING PROTEIN"/>
    <property type="match status" value="1"/>
</dbReference>
<protein>
    <recommendedName>
        <fullName evidence="8">THO complex subunit 5</fullName>
    </recommendedName>
</protein>
<feature type="region of interest" description="Disordered" evidence="5">
    <location>
        <begin position="1"/>
        <end position="25"/>
    </location>
</feature>
<keyword evidence="7" id="KW-1185">Reference proteome</keyword>
<dbReference type="AlphaFoldDB" id="A0ABD2KES4"/>
<organism evidence="6 7">
    <name type="scientific">Heterodera trifolii</name>
    <dbReference type="NCBI Taxonomy" id="157864"/>
    <lineage>
        <taxon>Eukaryota</taxon>
        <taxon>Metazoa</taxon>
        <taxon>Ecdysozoa</taxon>
        <taxon>Nematoda</taxon>
        <taxon>Chromadorea</taxon>
        <taxon>Rhabditida</taxon>
        <taxon>Tylenchina</taxon>
        <taxon>Tylenchomorpha</taxon>
        <taxon>Tylenchoidea</taxon>
        <taxon>Heteroderidae</taxon>
        <taxon>Heteroderinae</taxon>
        <taxon>Heterodera</taxon>
    </lineage>
</organism>
<evidence type="ECO:0008006" key="8">
    <source>
        <dbReference type="Google" id="ProtNLM"/>
    </source>
</evidence>
<keyword evidence="4" id="KW-0175">Coiled coil</keyword>
<reference evidence="6 7" key="1">
    <citation type="submission" date="2024-10" db="EMBL/GenBank/DDBJ databases">
        <authorList>
            <person name="Kim D."/>
        </authorList>
    </citation>
    <scope>NUCLEOTIDE SEQUENCE [LARGE SCALE GENOMIC DNA]</scope>
    <source>
        <strain evidence="6">BH-2024</strain>
    </source>
</reference>
<comment type="caution">
    <text evidence="6">The sequence shown here is derived from an EMBL/GenBank/DDBJ whole genome shotgun (WGS) entry which is preliminary data.</text>
</comment>